<keyword evidence="4" id="KW-1185">Reference proteome</keyword>
<dbReference type="Pfam" id="PF13614">
    <property type="entry name" value="AAA_31"/>
    <property type="match status" value="1"/>
</dbReference>
<sequence length="269" mass="28202">MRRIAFVNLKGGVGKSTCAATIAVGLAKRGRRVLLIDADAQGHATWTVTRGQGGGDVGLGEVLLRHAAAVDAIRPTPTVGLDVLPAGASLGGANIALAQELGRDTRLRSALVDVRGYDEVLIDSGPSLNLSTINVLTAATEVVAPVDAAMYAVLGLVDLRRAVEEIRDAYNPGLRLAGLVLCKARKDATSRDVERQLRETFGALVHKATIPLSAAVEAAHARGLTILDHAPKSPAATAFEALIDEVLSHGRSEETEHARRRPGTREDAA</sequence>
<protein>
    <submittedName>
        <fullName evidence="3">ParA family protein</fullName>
    </submittedName>
</protein>
<organism evidence="3 4">
    <name type="scientific">Paludisphaera mucosa</name>
    <dbReference type="NCBI Taxonomy" id="3030827"/>
    <lineage>
        <taxon>Bacteria</taxon>
        <taxon>Pseudomonadati</taxon>
        <taxon>Planctomycetota</taxon>
        <taxon>Planctomycetia</taxon>
        <taxon>Isosphaerales</taxon>
        <taxon>Isosphaeraceae</taxon>
        <taxon>Paludisphaera</taxon>
    </lineage>
</organism>
<accession>A0ABT6FLR2</accession>
<dbReference type="PANTHER" id="PTHR13696:SF52">
    <property type="entry name" value="PARA FAMILY PROTEIN CT_582"/>
    <property type="match status" value="1"/>
</dbReference>
<comment type="caution">
    <text evidence="3">The sequence shown here is derived from an EMBL/GenBank/DDBJ whole genome shotgun (WGS) entry which is preliminary data.</text>
</comment>
<dbReference type="InterPro" id="IPR025669">
    <property type="entry name" value="AAA_dom"/>
</dbReference>
<dbReference type="InterPro" id="IPR027417">
    <property type="entry name" value="P-loop_NTPase"/>
</dbReference>
<dbReference type="EMBL" id="JARRAG010000008">
    <property type="protein sequence ID" value="MDG3008492.1"/>
    <property type="molecule type" value="Genomic_DNA"/>
</dbReference>
<dbReference type="InterPro" id="IPR050678">
    <property type="entry name" value="DNA_Partitioning_ATPase"/>
</dbReference>
<dbReference type="Proteomes" id="UP001216907">
    <property type="component" value="Unassembled WGS sequence"/>
</dbReference>
<proteinExistence type="predicted"/>
<dbReference type="CDD" id="cd02042">
    <property type="entry name" value="ParAB_family"/>
    <property type="match status" value="1"/>
</dbReference>
<feature type="region of interest" description="Disordered" evidence="1">
    <location>
        <begin position="250"/>
        <end position="269"/>
    </location>
</feature>
<reference evidence="3 4" key="1">
    <citation type="submission" date="2023-03" db="EMBL/GenBank/DDBJ databases">
        <title>Paludisphaera mucosa sp. nov. a novel planctomycete from northern fen.</title>
        <authorList>
            <person name="Ivanova A."/>
        </authorList>
    </citation>
    <scope>NUCLEOTIDE SEQUENCE [LARGE SCALE GENOMIC DNA]</scope>
    <source>
        <strain evidence="3 4">Pla2</strain>
    </source>
</reference>
<evidence type="ECO:0000259" key="2">
    <source>
        <dbReference type="Pfam" id="PF13614"/>
    </source>
</evidence>
<evidence type="ECO:0000256" key="1">
    <source>
        <dbReference type="SAM" id="MobiDB-lite"/>
    </source>
</evidence>
<feature type="domain" description="AAA" evidence="2">
    <location>
        <begin position="1"/>
        <end position="175"/>
    </location>
</feature>
<dbReference type="Gene3D" id="3.40.50.300">
    <property type="entry name" value="P-loop containing nucleotide triphosphate hydrolases"/>
    <property type="match status" value="1"/>
</dbReference>
<dbReference type="PANTHER" id="PTHR13696">
    <property type="entry name" value="P-LOOP CONTAINING NUCLEOSIDE TRIPHOSPHATE HYDROLASE"/>
    <property type="match status" value="1"/>
</dbReference>
<gene>
    <name evidence="3" type="ORF">PZE19_32405</name>
</gene>
<evidence type="ECO:0000313" key="3">
    <source>
        <dbReference type="EMBL" id="MDG3008492.1"/>
    </source>
</evidence>
<dbReference type="RefSeq" id="WP_277864811.1">
    <property type="nucleotide sequence ID" value="NZ_JARRAG010000008.1"/>
</dbReference>
<evidence type="ECO:0000313" key="4">
    <source>
        <dbReference type="Proteomes" id="UP001216907"/>
    </source>
</evidence>
<dbReference type="SUPFAM" id="SSF52540">
    <property type="entry name" value="P-loop containing nucleoside triphosphate hydrolases"/>
    <property type="match status" value="1"/>
</dbReference>
<name>A0ABT6FLR2_9BACT</name>